<name>A0A377BFK6_ECOLX</name>
<organism evidence="1 2">
    <name type="scientific">Escherichia coli</name>
    <dbReference type="NCBI Taxonomy" id="562"/>
    <lineage>
        <taxon>Bacteria</taxon>
        <taxon>Pseudomonadati</taxon>
        <taxon>Pseudomonadota</taxon>
        <taxon>Gammaproteobacteria</taxon>
        <taxon>Enterobacterales</taxon>
        <taxon>Enterobacteriaceae</taxon>
        <taxon>Escherichia</taxon>
    </lineage>
</organism>
<evidence type="ECO:0000313" key="1">
    <source>
        <dbReference type="EMBL" id="STL60995.1"/>
    </source>
</evidence>
<proteinExistence type="predicted"/>
<evidence type="ECO:0000313" key="2">
    <source>
        <dbReference type="Proteomes" id="UP000254255"/>
    </source>
</evidence>
<reference evidence="1 2" key="1">
    <citation type="submission" date="2018-06" db="EMBL/GenBank/DDBJ databases">
        <authorList>
            <consortium name="Pathogen Informatics"/>
            <person name="Doyle S."/>
        </authorList>
    </citation>
    <scope>NUCLEOTIDE SEQUENCE [LARGE SCALE GENOMIC DNA]</scope>
    <source>
        <strain evidence="1 2">NCTC13148</strain>
    </source>
</reference>
<dbReference type="Proteomes" id="UP000254255">
    <property type="component" value="Unassembled WGS sequence"/>
</dbReference>
<dbReference type="AlphaFoldDB" id="A0A377BFK6"/>
<dbReference type="EMBL" id="UGET01000002">
    <property type="protein sequence ID" value="STL60995.1"/>
    <property type="molecule type" value="Genomic_DNA"/>
</dbReference>
<gene>
    <name evidence="1" type="ORF">NCTC13148_00284</name>
</gene>
<sequence length="72" mass="8197">MENIALIGIDLGKNSFIFIARIVAGRLFTVKNLPGKVDRIFGDMPRYNHRNGSLWRFSLYGTQLKSWGIPQS</sequence>
<accession>A0A377BFK6</accession>
<protein>
    <submittedName>
        <fullName evidence="1">Uncharacterized protein</fullName>
    </submittedName>
</protein>